<dbReference type="UniPathway" id="UPA00098">
    <property type="reaction ID" value="UER00361"/>
</dbReference>
<evidence type="ECO:0000256" key="2">
    <source>
        <dbReference type="ARBA" id="ARBA00022490"/>
    </source>
</evidence>
<dbReference type="FunFam" id="3.40.50.720:FF:000190">
    <property type="entry name" value="Pyrroline-5-carboxylate reductase"/>
    <property type="match status" value="1"/>
</dbReference>
<evidence type="ECO:0000256" key="5">
    <source>
        <dbReference type="ARBA" id="ARBA00022857"/>
    </source>
</evidence>
<accession>A0A1H9YD16</accession>
<evidence type="ECO:0000256" key="9">
    <source>
        <dbReference type="PIRSR" id="PIRSR000193-1"/>
    </source>
</evidence>
<comment type="similarity">
    <text evidence="1 7">Belongs to the pyrroline-5-carboxylate reductase family.</text>
</comment>
<organism evidence="12 13">
    <name type="scientific">Thorsellia anophelis DSM 18579</name>
    <dbReference type="NCBI Taxonomy" id="1123402"/>
    <lineage>
        <taxon>Bacteria</taxon>
        <taxon>Pseudomonadati</taxon>
        <taxon>Pseudomonadota</taxon>
        <taxon>Gammaproteobacteria</taxon>
        <taxon>Enterobacterales</taxon>
        <taxon>Thorselliaceae</taxon>
        <taxon>Thorsellia</taxon>
    </lineage>
</organism>
<evidence type="ECO:0000256" key="3">
    <source>
        <dbReference type="ARBA" id="ARBA00022605"/>
    </source>
</evidence>
<comment type="subcellular location">
    <subcellularLocation>
        <location evidence="7">Cytoplasm</location>
    </subcellularLocation>
</comment>
<name>A0A1H9YD16_9GAMM</name>
<evidence type="ECO:0000256" key="8">
    <source>
        <dbReference type="NCBIfam" id="TIGR00112"/>
    </source>
</evidence>
<dbReference type="GO" id="GO:0055129">
    <property type="term" value="P:L-proline biosynthetic process"/>
    <property type="evidence" value="ECO:0007669"/>
    <property type="project" value="UniProtKB-UniRule"/>
</dbReference>
<dbReference type="OrthoDB" id="9805754at2"/>
<comment type="catalytic activity">
    <reaction evidence="7">
        <text>L-proline + NAD(+) = (S)-1-pyrroline-5-carboxylate + NADH + 2 H(+)</text>
        <dbReference type="Rhea" id="RHEA:14105"/>
        <dbReference type="ChEBI" id="CHEBI:15378"/>
        <dbReference type="ChEBI" id="CHEBI:17388"/>
        <dbReference type="ChEBI" id="CHEBI:57540"/>
        <dbReference type="ChEBI" id="CHEBI:57945"/>
        <dbReference type="ChEBI" id="CHEBI:60039"/>
        <dbReference type="EC" id="1.5.1.2"/>
    </reaction>
</comment>
<dbReference type="InterPro" id="IPR000304">
    <property type="entry name" value="Pyrroline-COOH_reductase"/>
</dbReference>
<feature type="domain" description="Pyrroline-5-carboxylate reductase catalytic N-terminal" evidence="10">
    <location>
        <begin position="14"/>
        <end position="109"/>
    </location>
</feature>
<feature type="binding site" evidence="9">
    <location>
        <begin position="79"/>
        <end position="82"/>
    </location>
    <ligand>
        <name>NADP(+)</name>
        <dbReference type="ChEBI" id="CHEBI:58349"/>
    </ligand>
</feature>
<dbReference type="RefSeq" id="WP_093316801.1">
    <property type="nucleotide sequence ID" value="NZ_FOHV01000001.1"/>
</dbReference>
<proteinExistence type="inferred from homology"/>
<keyword evidence="6 7" id="KW-0560">Oxidoreductase</keyword>
<feature type="binding site" evidence="9">
    <location>
        <position position="66"/>
    </location>
    <ligand>
        <name>NADPH</name>
        <dbReference type="ChEBI" id="CHEBI:57783"/>
    </ligand>
</feature>
<dbReference type="InterPro" id="IPR036291">
    <property type="entry name" value="NAD(P)-bd_dom_sf"/>
</dbReference>
<dbReference type="SUPFAM" id="SSF51735">
    <property type="entry name" value="NAD(P)-binding Rossmann-fold domains"/>
    <property type="match status" value="1"/>
</dbReference>
<evidence type="ECO:0000313" key="12">
    <source>
        <dbReference type="EMBL" id="SES66856.1"/>
    </source>
</evidence>
<evidence type="ECO:0000313" key="13">
    <source>
        <dbReference type="Proteomes" id="UP000242642"/>
    </source>
</evidence>
<dbReference type="STRING" id="1123402.SAMN02583745_00192"/>
<feature type="binding site" evidence="9">
    <location>
        <position position="45"/>
    </location>
    <ligand>
        <name>NADP(+)</name>
        <dbReference type="ChEBI" id="CHEBI:58349"/>
    </ligand>
</feature>
<dbReference type="InterPro" id="IPR029036">
    <property type="entry name" value="P5CR_dimer"/>
</dbReference>
<dbReference type="GO" id="GO:0005737">
    <property type="term" value="C:cytoplasm"/>
    <property type="evidence" value="ECO:0007669"/>
    <property type="project" value="UniProtKB-SubCell"/>
</dbReference>
<evidence type="ECO:0000259" key="11">
    <source>
        <dbReference type="Pfam" id="PF14748"/>
    </source>
</evidence>
<dbReference type="Gene3D" id="1.10.3730.10">
    <property type="entry name" value="ProC C-terminal domain-like"/>
    <property type="match status" value="1"/>
</dbReference>
<evidence type="ECO:0000256" key="6">
    <source>
        <dbReference type="ARBA" id="ARBA00023002"/>
    </source>
</evidence>
<comment type="catalytic activity">
    <reaction evidence="7">
        <text>L-proline + NADP(+) = (S)-1-pyrroline-5-carboxylate + NADPH + 2 H(+)</text>
        <dbReference type="Rhea" id="RHEA:14109"/>
        <dbReference type="ChEBI" id="CHEBI:15378"/>
        <dbReference type="ChEBI" id="CHEBI:17388"/>
        <dbReference type="ChEBI" id="CHEBI:57783"/>
        <dbReference type="ChEBI" id="CHEBI:58349"/>
        <dbReference type="ChEBI" id="CHEBI:60039"/>
        <dbReference type="EC" id="1.5.1.2"/>
    </reaction>
</comment>
<evidence type="ECO:0000256" key="4">
    <source>
        <dbReference type="ARBA" id="ARBA00022650"/>
    </source>
</evidence>
<dbReference type="NCBIfam" id="TIGR00112">
    <property type="entry name" value="proC"/>
    <property type="match status" value="1"/>
</dbReference>
<dbReference type="Proteomes" id="UP000242642">
    <property type="component" value="Unassembled WGS sequence"/>
</dbReference>
<dbReference type="EC" id="1.5.1.2" evidence="7 8"/>
<dbReference type="GO" id="GO:0004735">
    <property type="term" value="F:pyrroline-5-carboxylate reductase activity"/>
    <property type="evidence" value="ECO:0007669"/>
    <property type="project" value="UniProtKB-UniRule"/>
</dbReference>
<comment type="pathway">
    <text evidence="7">Amino-acid biosynthesis; L-proline biosynthesis; L-proline from L-glutamate 5-semialdehyde: step 1/1.</text>
</comment>
<feature type="domain" description="Pyrroline-5-carboxylate reductase dimerisation" evidence="11">
    <location>
        <begin position="173"/>
        <end position="278"/>
    </location>
</feature>
<reference evidence="13" key="1">
    <citation type="submission" date="2016-10" db="EMBL/GenBank/DDBJ databases">
        <authorList>
            <person name="Varghese N."/>
            <person name="Submissions S."/>
        </authorList>
    </citation>
    <scope>NUCLEOTIDE SEQUENCE [LARGE SCALE GENOMIC DNA]</scope>
    <source>
        <strain evidence="13">DSM 18579</strain>
    </source>
</reference>
<comment type="function">
    <text evidence="7">Catalyzes the reduction of 1-pyrroline-5-carboxylate (PCA) to L-proline.</text>
</comment>
<dbReference type="InterPro" id="IPR008927">
    <property type="entry name" value="6-PGluconate_DH-like_C_sf"/>
</dbReference>
<dbReference type="PANTHER" id="PTHR11645">
    <property type="entry name" value="PYRROLINE-5-CARBOXYLATE REDUCTASE"/>
    <property type="match status" value="1"/>
</dbReference>
<sequence length="283" mass="30412">MHSPLRYGNKVYPKLGFIGAGNMAKAIIVGLIKTGYPAAEICVSSPSEIRRAALSHEYGVSHHHDNIQNALDADVIILAVKPQMMQAVCELLRQHVNLSNKLLVTLAAGIEVAQYQVWLGDEIEIIRVMPNTPAIIGEGVSGIYASDKASGQAKMFVEKLMQSVGLVHTLKQEEQMHAFIATAGSAPAYFFKFMQAMQEAAIKLGCSDEEAKLLVLQSAKGAVLLAEAAESNTFEALAQQVTSKGGTTEQALNAFVKGDLFSLVYDAMKAASDKSRTMSAGKR</sequence>
<dbReference type="SUPFAM" id="SSF48179">
    <property type="entry name" value="6-phosphogluconate dehydrogenase C-terminal domain-like"/>
    <property type="match status" value="1"/>
</dbReference>
<evidence type="ECO:0000256" key="7">
    <source>
        <dbReference type="HAMAP-Rule" id="MF_01925"/>
    </source>
</evidence>
<dbReference type="AlphaFoldDB" id="A0A1H9YD16"/>
<keyword evidence="13" id="KW-1185">Reference proteome</keyword>
<dbReference type="Pfam" id="PF14748">
    <property type="entry name" value="P5CR_dimer"/>
    <property type="match status" value="1"/>
</dbReference>
<dbReference type="HAMAP" id="MF_01925">
    <property type="entry name" value="P5C_reductase"/>
    <property type="match status" value="1"/>
</dbReference>
<keyword evidence="2 7" id="KW-0963">Cytoplasm</keyword>
<keyword evidence="3 7" id="KW-0028">Amino-acid biosynthesis</keyword>
<dbReference type="InterPro" id="IPR028939">
    <property type="entry name" value="P5C_Rdtase_cat_N"/>
</dbReference>
<evidence type="ECO:0000259" key="10">
    <source>
        <dbReference type="Pfam" id="PF03807"/>
    </source>
</evidence>
<protein>
    <recommendedName>
        <fullName evidence="7 8">Pyrroline-5-carboxylate reductase</fullName>
        <shortName evidence="7">P5C reductase</shortName>
        <shortName evidence="7">P5CR</shortName>
        <ecNumber evidence="7 8">1.5.1.2</ecNumber>
    </recommendedName>
    <alternativeName>
        <fullName evidence="7">PCA reductase</fullName>
    </alternativeName>
</protein>
<dbReference type="Gene3D" id="3.40.50.720">
    <property type="entry name" value="NAD(P)-binding Rossmann-like Domain"/>
    <property type="match status" value="1"/>
</dbReference>
<dbReference type="PANTHER" id="PTHR11645:SF0">
    <property type="entry name" value="PYRROLINE-5-CARBOXYLATE REDUCTASE 3"/>
    <property type="match status" value="1"/>
</dbReference>
<dbReference type="Pfam" id="PF03807">
    <property type="entry name" value="F420_oxidored"/>
    <property type="match status" value="1"/>
</dbReference>
<keyword evidence="4 7" id="KW-0641">Proline biosynthesis</keyword>
<feature type="binding site" evidence="9">
    <location>
        <begin position="18"/>
        <end position="23"/>
    </location>
    <ligand>
        <name>NADP(+)</name>
        <dbReference type="ChEBI" id="CHEBI:58349"/>
    </ligand>
</feature>
<keyword evidence="5 7" id="KW-0521">NADP</keyword>
<dbReference type="EMBL" id="FOHV01000001">
    <property type="protein sequence ID" value="SES66856.1"/>
    <property type="molecule type" value="Genomic_DNA"/>
</dbReference>
<gene>
    <name evidence="7" type="primary">proC</name>
    <name evidence="12" type="ORF">SAMN02583745_00192</name>
</gene>
<evidence type="ECO:0000256" key="1">
    <source>
        <dbReference type="ARBA" id="ARBA00005525"/>
    </source>
</evidence>
<dbReference type="PIRSF" id="PIRSF000193">
    <property type="entry name" value="Pyrrol-5-carb_rd"/>
    <property type="match status" value="1"/>
</dbReference>